<sequence length="79" mass="8471">MGQYGNHLDLAVIHASGAFNWDDGNIGGGGAPQNDLVLDYGQTYHLQNWTILPNSDGTRFTNDATGHGMFVSVDNVSSF</sequence>
<reference evidence="1 2" key="1">
    <citation type="submission" date="2016-06" db="EMBL/GenBank/DDBJ databases">
        <authorList>
            <person name="Kjaerup R.B."/>
            <person name="Dalgaard T.S."/>
            <person name="Juul-Madsen H.R."/>
        </authorList>
    </citation>
    <scope>NUCLEOTIDE SEQUENCE [LARGE SCALE GENOMIC DNA]</scope>
    <source>
        <strain evidence="1 2">852002-51834_SCH5396731</strain>
    </source>
</reference>
<proteinExistence type="predicted"/>
<evidence type="ECO:0000313" key="1">
    <source>
        <dbReference type="EMBL" id="OBB80310.1"/>
    </source>
</evidence>
<comment type="caution">
    <text evidence="1">The sequence shown here is derived from an EMBL/GenBank/DDBJ whole genome shotgun (WGS) entry which is preliminary data.</text>
</comment>
<dbReference type="AlphaFoldDB" id="A0A1A0VAN0"/>
<accession>A0A1A0VAN0</accession>
<organism evidence="1 2">
    <name type="scientific">Mycobacterium colombiense</name>
    <dbReference type="NCBI Taxonomy" id="339268"/>
    <lineage>
        <taxon>Bacteria</taxon>
        <taxon>Bacillati</taxon>
        <taxon>Actinomycetota</taxon>
        <taxon>Actinomycetes</taxon>
        <taxon>Mycobacteriales</taxon>
        <taxon>Mycobacteriaceae</taxon>
        <taxon>Mycobacterium</taxon>
        <taxon>Mycobacterium avium complex (MAC)</taxon>
    </lineage>
</organism>
<gene>
    <name evidence="1" type="ORF">A5760_19685</name>
</gene>
<dbReference type="EMBL" id="LZSX01000088">
    <property type="protein sequence ID" value="OBB80310.1"/>
    <property type="molecule type" value="Genomic_DNA"/>
</dbReference>
<dbReference type="Proteomes" id="UP000091914">
    <property type="component" value="Unassembled WGS sequence"/>
</dbReference>
<name>A0A1A0VAN0_9MYCO</name>
<evidence type="ECO:0000313" key="2">
    <source>
        <dbReference type="Proteomes" id="UP000091914"/>
    </source>
</evidence>
<protein>
    <submittedName>
        <fullName evidence="1">Uncharacterized protein</fullName>
    </submittedName>
</protein>